<protein>
    <submittedName>
        <fullName evidence="2">Uncharacterized protein</fullName>
    </submittedName>
</protein>
<proteinExistence type="predicted"/>
<dbReference type="AlphaFoldDB" id="A0A829WMD6"/>
<organism evidence="2 3">
    <name type="scientific">Gluconobacter oxydans NBRC 3293</name>
    <dbReference type="NCBI Taxonomy" id="1315969"/>
    <lineage>
        <taxon>Bacteria</taxon>
        <taxon>Pseudomonadati</taxon>
        <taxon>Pseudomonadota</taxon>
        <taxon>Alphaproteobacteria</taxon>
        <taxon>Acetobacterales</taxon>
        <taxon>Acetobacteraceae</taxon>
        <taxon>Gluconobacter</taxon>
    </lineage>
</organism>
<sequence length="74" mass="7937">MALAKAQEALDAAHFTLLNAQACEARALKALESAQELATLVLTARSEAQAAQPQNESMTFSVMNRPWPSSHNPS</sequence>
<dbReference type="EMBL" id="BARJ01000012">
    <property type="protein sequence ID" value="GEM17978.1"/>
    <property type="molecule type" value="Genomic_DNA"/>
</dbReference>
<evidence type="ECO:0000313" key="2">
    <source>
        <dbReference type="EMBL" id="GEM17978.1"/>
    </source>
</evidence>
<dbReference type="Proteomes" id="UP000484858">
    <property type="component" value="Unassembled WGS sequence"/>
</dbReference>
<feature type="region of interest" description="Disordered" evidence="1">
    <location>
        <begin position="49"/>
        <end position="74"/>
    </location>
</feature>
<accession>A0A829WMD6</accession>
<comment type="caution">
    <text evidence="2">The sequence shown here is derived from an EMBL/GenBank/DDBJ whole genome shotgun (WGS) entry which is preliminary data.</text>
</comment>
<reference evidence="2 3" key="1">
    <citation type="submission" date="2013-04" db="EMBL/GenBank/DDBJ databases">
        <title>Gluconobacter oxydans NBRC 3293 whole genome sequence.</title>
        <authorList>
            <person name="Matsutani M."/>
            <person name="Yakushi T."/>
            <person name="Matsushita K."/>
        </authorList>
    </citation>
    <scope>NUCLEOTIDE SEQUENCE [LARGE SCALE GENOMIC DNA]</scope>
    <source>
        <strain evidence="2 3">NBRC 3293</strain>
    </source>
</reference>
<name>A0A829WMD6_GLUOY</name>
<evidence type="ECO:0000313" key="3">
    <source>
        <dbReference type="Proteomes" id="UP000484858"/>
    </source>
</evidence>
<gene>
    <name evidence="2" type="ORF">NBRC3293_2475</name>
</gene>
<evidence type="ECO:0000256" key="1">
    <source>
        <dbReference type="SAM" id="MobiDB-lite"/>
    </source>
</evidence>